<reference evidence="2 3" key="1">
    <citation type="submission" date="2018-12" db="EMBL/GenBank/DDBJ databases">
        <title>Draft genome sequence of Xylaria grammica IHI A82.</title>
        <authorList>
            <person name="Buettner E."/>
            <person name="Kellner H."/>
        </authorList>
    </citation>
    <scope>NUCLEOTIDE SEQUENCE [LARGE SCALE GENOMIC DNA]</scope>
    <source>
        <strain evidence="2 3">IHI A82</strain>
    </source>
</reference>
<evidence type="ECO:0000313" key="2">
    <source>
        <dbReference type="EMBL" id="RWA10341.1"/>
    </source>
</evidence>
<gene>
    <name evidence="2" type="ORF">EKO27_g4758</name>
</gene>
<protein>
    <submittedName>
        <fullName evidence="2">Uncharacterized protein</fullName>
    </submittedName>
</protein>
<proteinExistence type="predicted"/>
<feature type="compositionally biased region" description="Basic residues" evidence="1">
    <location>
        <begin position="1"/>
        <end position="19"/>
    </location>
</feature>
<sequence>MKHTPTHNRTGHAFNHRNPRSADLKKPARTVRPVAVLRRVASRLRTSLSRQRLNKAVYRVTHGYKQRRPCEYGLFGASDTYIASDTTLSLGENPMANFLSTEEQYNEFAEARRMILTRVRAASRATASGAITSRRGGRSLDDLPPEILIQIWKYVAETPSWFHVKYGSRQIYPVAINRNREHWVNKRWYFAAEFRASLSQHPIQDNMHRYAMKLIHTTLLFENIYRNGVSGPLVKTTVDTAYSMLEWSKIDTGCEPFRIRLEGVERFPIVRPATDWFFLENYVTALALKAFNVADMPSAPHLVRVSTVVLKLDDIYKGICLSLNRRSDGRPREPWLVDRGASYIRRMSIVLGTLVDYTTQLEKCMILVGGLQSGVQPSDLQEISVKWLGPENASSDTRREVVTFPKVSSNDRAMIRFVHQELECFAKLQREWRNELLRSPDGQAWLEDIGHEKGSMRSEWLASSEGRIWRETTEEGNAWLQTASGHWWLASIPGSPWLETPRGLEWLDSEAGALFLASPMARVWAGVGNGGGDETETHGREEAGRRLPRKNWFDTEKGRVWADENCPDYRVPVAPEPPRPDDAGNEASERLVHLAQFLVRPPPRWGFVMAPAPLDTCPRVRTDGTIKF</sequence>
<keyword evidence="3" id="KW-1185">Reference proteome</keyword>
<evidence type="ECO:0000313" key="3">
    <source>
        <dbReference type="Proteomes" id="UP000286045"/>
    </source>
</evidence>
<dbReference type="Proteomes" id="UP000286045">
    <property type="component" value="Unassembled WGS sequence"/>
</dbReference>
<name>A0A439D7G4_9PEZI</name>
<feature type="region of interest" description="Disordered" evidence="1">
    <location>
        <begin position="1"/>
        <end position="27"/>
    </location>
</feature>
<dbReference type="AlphaFoldDB" id="A0A439D7G4"/>
<organism evidence="2 3">
    <name type="scientific">Xylaria grammica</name>
    <dbReference type="NCBI Taxonomy" id="363999"/>
    <lineage>
        <taxon>Eukaryota</taxon>
        <taxon>Fungi</taxon>
        <taxon>Dikarya</taxon>
        <taxon>Ascomycota</taxon>
        <taxon>Pezizomycotina</taxon>
        <taxon>Sordariomycetes</taxon>
        <taxon>Xylariomycetidae</taxon>
        <taxon>Xylariales</taxon>
        <taxon>Xylariaceae</taxon>
        <taxon>Xylaria</taxon>
    </lineage>
</organism>
<evidence type="ECO:0000256" key="1">
    <source>
        <dbReference type="SAM" id="MobiDB-lite"/>
    </source>
</evidence>
<dbReference type="EMBL" id="RYZI01000117">
    <property type="protein sequence ID" value="RWA10341.1"/>
    <property type="molecule type" value="Genomic_DNA"/>
</dbReference>
<accession>A0A439D7G4</accession>
<comment type="caution">
    <text evidence="2">The sequence shown here is derived from an EMBL/GenBank/DDBJ whole genome shotgun (WGS) entry which is preliminary data.</text>
</comment>